<dbReference type="Proteomes" id="UP000250572">
    <property type="component" value="Unassembled WGS sequence"/>
</dbReference>
<proteinExistence type="predicted"/>
<gene>
    <name evidence="1" type="ORF">CCH79_00018371</name>
</gene>
<dbReference type="AlphaFoldDB" id="A0A315V888"/>
<comment type="caution">
    <text evidence="1">The sequence shown here is derived from an EMBL/GenBank/DDBJ whole genome shotgun (WGS) entry which is preliminary data.</text>
</comment>
<dbReference type="EMBL" id="NHOQ01002149">
    <property type="protein sequence ID" value="PWA19376.1"/>
    <property type="molecule type" value="Genomic_DNA"/>
</dbReference>
<organism evidence="1 2">
    <name type="scientific">Gambusia affinis</name>
    <name type="common">Western mosquitofish</name>
    <name type="synonym">Heterandria affinis</name>
    <dbReference type="NCBI Taxonomy" id="33528"/>
    <lineage>
        <taxon>Eukaryota</taxon>
        <taxon>Metazoa</taxon>
        <taxon>Chordata</taxon>
        <taxon>Craniata</taxon>
        <taxon>Vertebrata</taxon>
        <taxon>Euteleostomi</taxon>
        <taxon>Actinopterygii</taxon>
        <taxon>Neopterygii</taxon>
        <taxon>Teleostei</taxon>
        <taxon>Neoteleostei</taxon>
        <taxon>Acanthomorphata</taxon>
        <taxon>Ovalentaria</taxon>
        <taxon>Atherinomorphae</taxon>
        <taxon>Cyprinodontiformes</taxon>
        <taxon>Poeciliidae</taxon>
        <taxon>Poeciliinae</taxon>
        <taxon>Gambusia</taxon>
    </lineage>
</organism>
<protein>
    <submittedName>
        <fullName evidence="1">Uncharacterized protein</fullName>
    </submittedName>
</protein>
<evidence type="ECO:0000313" key="1">
    <source>
        <dbReference type="EMBL" id="PWA19376.1"/>
    </source>
</evidence>
<keyword evidence="2" id="KW-1185">Reference proteome</keyword>
<name>A0A315V888_GAMAF</name>
<evidence type="ECO:0000313" key="2">
    <source>
        <dbReference type="Proteomes" id="UP000250572"/>
    </source>
</evidence>
<sequence length="182" mass="20263">MKNQHSGRVQGGSRVGPERGALSHVIFTLEDFVSGSNTSSLRSGAVPSLQQPENLLSRQLRNGSLSSQKTSQAEDATADHDMWNIHLQMHMMKLWIISRSWRPDFRKWISLPHFLTATVPLMTRSDSTPDFHLSVFRISWESISPSASLLVSWTRAQAFGEETCAEASPACCMMNSFRVAVG</sequence>
<reference evidence="1 2" key="1">
    <citation type="journal article" date="2018" name="G3 (Bethesda)">
        <title>A High-Quality Reference Genome for the Invasive Mosquitofish Gambusia affinis Using a Chicago Library.</title>
        <authorList>
            <person name="Hoffberg S.L."/>
            <person name="Troendle N.J."/>
            <person name="Glenn T.C."/>
            <person name="Mahmud O."/>
            <person name="Louha S."/>
            <person name="Chalopin D."/>
            <person name="Bennetzen J.L."/>
            <person name="Mauricio R."/>
        </authorList>
    </citation>
    <scope>NUCLEOTIDE SEQUENCE [LARGE SCALE GENOMIC DNA]</scope>
    <source>
        <strain evidence="1">NE01/NJP1002.9</strain>
        <tissue evidence="1">Muscle</tissue>
    </source>
</reference>
<accession>A0A315V888</accession>